<dbReference type="Pfam" id="PF00013">
    <property type="entry name" value="KH_1"/>
    <property type="match status" value="1"/>
</dbReference>
<dbReference type="EC" id="2.7.7.8" evidence="8"/>
<comment type="function">
    <text evidence="8">Involved in mRNA degradation. Catalyzes the phosphorolysis of single-stranded polyribonucleotides processively in the 3'- to 5'-direction.</text>
</comment>
<keyword evidence="2 8" id="KW-0963">Cytoplasm</keyword>
<dbReference type="NCBIfam" id="TIGR03591">
    <property type="entry name" value="polynuc_phos"/>
    <property type="match status" value="1"/>
</dbReference>
<evidence type="ECO:0000256" key="9">
    <source>
        <dbReference type="SAM" id="Coils"/>
    </source>
</evidence>
<dbReference type="Pfam" id="PF03726">
    <property type="entry name" value="PNPase"/>
    <property type="match status" value="1"/>
</dbReference>
<dbReference type="InterPro" id="IPR015847">
    <property type="entry name" value="ExoRNase_PH_dom2"/>
</dbReference>
<dbReference type="SMART" id="SM00316">
    <property type="entry name" value="S1"/>
    <property type="match status" value="1"/>
</dbReference>
<dbReference type="NCBIfam" id="NF008805">
    <property type="entry name" value="PRK11824.1"/>
    <property type="match status" value="1"/>
</dbReference>
<dbReference type="InterPro" id="IPR015848">
    <property type="entry name" value="PNPase_PH_RNA-bd_bac/org-type"/>
</dbReference>
<dbReference type="InterPro" id="IPR012162">
    <property type="entry name" value="PNPase"/>
</dbReference>
<dbReference type="InterPro" id="IPR004087">
    <property type="entry name" value="KH_dom"/>
</dbReference>
<dbReference type="EMBL" id="PDJZ01000004">
    <property type="protein sequence ID" value="RXJ84765.1"/>
    <property type="molecule type" value="Genomic_DNA"/>
</dbReference>
<dbReference type="CDD" id="cd11364">
    <property type="entry name" value="RNase_PH_PNPase_2"/>
    <property type="match status" value="1"/>
</dbReference>
<dbReference type="PIRSF" id="PIRSF005499">
    <property type="entry name" value="PNPase"/>
    <property type="match status" value="1"/>
</dbReference>
<dbReference type="Gene3D" id="2.40.50.140">
    <property type="entry name" value="Nucleic acid-binding proteins"/>
    <property type="match status" value="1"/>
</dbReference>
<dbReference type="RefSeq" id="WP_128986227.1">
    <property type="nucleotide sequence ID" value="NZ_PDJZ01000004.1"/>
</dbReference>
<dbReference type="PANTHER" id="PTHR11252:SF0">
    <property type="entry name" value="POLYRIBONUCLEOTIDE NUCLEOTIDYLTRANSFERASE 1, MITOCHONDRIAL"/>
    <property type="match status" value="1"/>
</dbReference>
<dbReference type="Proteomes" id="UP000290870">
    <property type="component" value="Unassembled WGS sequence"/>
</dbReference>
<dbReference type="InterPro" id="IPR003029">
    <property type="entry name" value="S1_domain"/>
</dbReference>
<keyword evidence="6 8" id="KW-0460">Magnesium</keyword>
<name>A0A4V1LVP0_9BACT</name>
<dbReference type="GO" id="GO:0006396">
    <property type="term" value="P:RNA processing"/>
    <property type="evidence" value="ECO:0007669"/>
    <property type="project" value="InterPro"/>
</dbReference>
<feature type="binding site" evidence="8">
    <location>
        <position position="512"/>
    </location>
    <ligand>
        <name>Mg(2+)</name>
        <dbReference type="ChEBI" id="CHEBI:18420"/>
    </ligand>
</feature>
<dbReference type="InterPro" id="IPR036345">
    <property type="entry name" value="ExoRNase_PH_dom2_sf"/>
</dbReference>
<dbReference type="GO" id="GO:0006402">
    <property type="term" value="P:mRNA catabolic process"/>
    <property type="evidence" value="ECO:0007669"/>
    <property type="project" value="UniProtKB-UniRule"/>
</dbReference>
<dbReference type="Pfam" id="PF03725">
    <property type="entry name" value="RNase_PH_C"/>
    <property type="match status" value="1"/>
</dbReference>
<feature type="binding site" evidence="8">
    <location>
        <position position="506"/>
    </location>
    <ligand>
        <name>Mg(2+)</name>
        <dbReference type="ChEBI" id="CHEBI:18420"/>
    </ligand>
</feature>
<dbReference type="HAMAP" id="MF_01595">
    <property type="entry name" value="PNPase"/>
    <property type="match status" value="1"/>
</dbReference>
<comment type="subcellular location">
    <subcellularLocation>
        <location evidence="8">Cytoplasm</location>
    </subcellularLocation>
</comment>
<evidence type="ECO:0000256" key="1">
    <source>
        <dbReference type="ARBA" id="ARBA00007404"/>
    </source>
</evidence>
<dbReference type="Gene3D" id="3.30.230.70">
    <property type="entry name" value="GHMP Kinase, N-terminal domain"/>
    <property type="match status" value="2"/>
</dbReference>
<dbReference type="Gene3D" id="3.30.1370.10">
    <property type="entry name" value="K Homology domain, type 1"/>
    <property type="match status" value="1"/>
</dbReference>
<accession>A0A4V1LVP0</accession>
<evidence type="ECO:0000256" key="8">
    <source>
        <dbReference type="HAMAP-Rule" id="MF_01595"/>
    </source>
</evidence>
<keyword evidence="7 8" id="KW-0694">RNA-binding</keyword>
<evidence type="ECO:0000256" key="4">
    <source>
        <dbReference type="ARBA" id="ARBA00022695"/>
    </source>
</evidence>
<proteinExistence type="inferred from homology"/>
<dbReference type="InterPro" id="IPR036612">
    <property type="entry name" value="KH_dom_type_1_sf"/>
</dbReference>
<dbReference type="GO" id="GO:0000287">
    <property type="term" value="F:magnesium ion binding"/>
    <property type="evidence" value="ECO:0007669"/>
    <property type="project" value="UniProtKB-UniRule"/>
</dbReference>
<dbReference type="InterPro" id="IPR020568">
    <property type="entry name" value="Ribosomal_Su5_D2-typ_SF"/>
</dbReference>
<dbReference type="InterPro" id="IPR001247">
    <property type="entry name" value="ExoRNase_PH_dom1"/>
</dbReference>
<dbReference type="AlphaFoldDB" id="A0A4V1LVP0"/>
<evidence type="ECO:0000313" key="12">
    <source>
        <dbReference type="Proteomes" id="UP000290870"/>
    </source>
</evidence>
<evidence type="ECO:0000256" key="5">
    <source>
        <dbReference type="ARBA" id="ARBA00022723"/>
    </source>
</evidence>
<comment type="similarity">
    <text evidence="1 8">Belongs to the polyribonucleotide nucleotidyltransferase family.</text>
</comment>
<comment type="catalytic activity">
    <reaction evidence="8">
        <text>RNA(n+1) + phosphate = RNA(n) + a ribonucleoside 5'-diphosphate</text>
        <dbReference type="Rhea" id="RHEA:22096"/>
        <dbReference type="Rhea" id="RHEA-COMP:14527"/>
        <dbReference type="Rhea" id="RHEA-COMP:17342"/>
        <dbReference type="ChEBI" id="CHEBI:43474"/>
        <dbReference type="ChEBI" id="CHEBI:57930"/>
        <dbReference type="ChEBI" id="CHEBI:140395"/>
        <dbReference type="EC" id="2.7.7.8"/>
    </reaction>
</comment>
<dbReference type="SUPFAM" id="SSF54211">
    <property type="entry name" value="Ribosomal protein S5 domain 2-like"/>
    <property type="match status" value="2"/>
</dbReference>
<dbReference type="InterPro" id="IPR012340">
    <property type="entry name" value="NA-bd_OB-fold"/>
</dbReference>
<sequence>MSIVCEFDLNGKQEIFEFNKVAKQANGAVLAKIGNAVVLATVVSEFDNPVSEDFTPLTVQYIEKTYAAAKLPGGFIKREGKPSDFETLTSRVIDRSLRPLFPKGYVYPTTITVMVLSADKDVDLQTLSLNAANAALYTSNLPIKKSVCGVRVGRIENNYVINPTPDQIVNSTLDLYVAGSKDELLMIEMKTISSSEMVEVDIEAFTKIHNANEMNEDALVEAIAFAQNALKEANLTYEKAFEEVSKEKVEVELVKFTIEESVINYVRDNFSNEIREAIKKLAKSERATQLKDVAKMIAANEYCTTNELEFNTIYEAVSIVKREIVRAMIVNDKLRADGRGLKDVRPISIETNILPSTHSSCLFTRGETQALVIGTIAGPKDGQMYEVLTDKSTSMEKFMVHYNFPGFSVGEAKPMFGVGRRELGHGNLAKKALEATIDDDYNETVRLVSEILESNGSSSMATVCGGSLALKAAGVPISNLVAGVAMGMVVENDKYSILTDIMGLEDHDGDMDFKVAGTKKGITALQMDIKLGGIELSVLKEALLQAKEGRDHILDLMEEASKEIVPSGALPLVEQFIIDPSKFMVIIGKAGATIKEIIERFTVSIDLDRDNGIVKVSGDNKQNIMDACEHIKTISNNASPRKETKNIDFEKLYQVDEVVTGKVERVVDFGAFILLPKGGEGLLHISKISKERVNNVSDILSVGQDIEVKVLKVKKDRIELSSN</sequence>
<evidence type="ECO:0000313" key="11">
    <source>
        <dbReference type="EMBL" id="RXJ84765.1"/>
    </source>
</evidence>
<dbReference type="SMART" id="SM00322">
    <property type="entry name" value="KH"/>
    <property type="match status" value="1"/>
</dbReference>
<dbReference type="GO" id="GO:0003723">
    <property type="term" value="F:RNA binding"/>
    <property type="evidence" value="ECO:0007669"/>
    <property type="project" value="UniProtKB-UniRule"/>
</dbReference>
<dbReference type="Pfam" id="PF00575">
    <property type="entry name" value="S1"/>
    <property type="match status" value="1"/>
</dbReference>
<dbReference type="FunFam" id="3.30.230.70:FF:000029">
    <property type="entry name" value="Polyribonucleotide nucleotidyltransferase"/>
    <property type="match status" value="1"/>
</dbReference>
<feature type="domain" description="S1 motif" evidence="10">
    <location>
        <begin position="656"/>
        <end position="723"/>
    </location>
</feature>
<dbReference type="PROSITE" id="PS50084">
    <property type="entry name" value="KH_TYPE_1"/>
    <property type="match status" value="1"/>
</dbReference>
<gene>
    <name evidence="8" type="primary">pnp</name>
    <name evidence="11" type="ORF">CRU90_05255</name>
</gene>
<feature type="coiled-coil region" evidence="9">
    <location>
        <begin position="223"/>
        <end position="287"/>
    </location>
</feature>
<reference evidence="11 12" key="1">
    <citation type="submission" date="2017-10" db="EMBL/GenBank/DDBJ databases">
        <title>Genomics of the genus Arcobacter.</title>
        <authorList>
            <person name="Perez-Cataluna A."/>
            <person name="Figueras M.J."/>
        </authorList>
    </citation>
    <scope>NUCLEOTIDE SEQUENCE [LARGE SCALE GENOMIC DNA]</scope>
    <source>
        <strain evidence="11 12">F26</strain>
    </source>
</reference>
<dbReference type="SUPFAM" id="SSF50249">
    <property type="entry name" value="Nucleic acid-binding proteins"/>
    <property type="match status" value="1"/>
</dbReference>
<comment type="cofactor">
    <cofactor evidence="8">
        <name>Mg(2+)</name>
        <dbReference type="ChEBI" id="CHEBI:18420"/>
    </cofactor>
</comment>
<dbReference type="PANTHER" id="PTHR11252">
    <property type="entry name" value="POLYRIBONUCLEOTIDE NUCLEOTIDYLTRANSFERASE"/>
    <property type="match status" value="1"/>
</dbReference>
<dbReference type="Pfam" id="PF01138">
    <property type="entry name" value="RNase_PH"/>
    <property type="match status" value="2"/>
</dbReference>
<dbReference type="GO" id="GO:0000175">
    <property type="term" value="F:3'-5'-RNA exonuclease activity"/>
    <property type="evidence" value="ECO:0007669"/>
    <property type="project" value="TreeGrafter"/>
</dbReference>
<dbReference type="SUPFAM" id="SSF55666">
    <property type="entry name" value="Ribonuclease PH domain 2-like"/>
    <property type="match status" value="2"/>
</dbReference>
<evidence type="ECO:0000256" key="3">
    <source>
        <dbReference type="ARBA" id="ARBA00022679"/>
    </source>
</evidence>
<dbReference type="OrthoDB" id="9804305at2"/>
<dbReference type="InterPro" id="IPR027408">
    <property type="entry name" value="PNPase/RNase_PH_dom_sf"/>
</dbReference>
<keyword evidence="9" id="KW-0175">Coiled coil</keyword>
<protein>
    <recommendedName>
        <fullName evidence="8">Polyribonucleotide nucleotidyltransferase</fullName>
        <ecNumber evidence="8">2.7.7.8</ecNumber>
    </recommendedName>
    <alternativeName>
        <fullName evidence="8">Polynucleotide phosphorylase</fullName>
        <shortName evidence="8">PNPase</shortName>
    </alternativeName>
</protein>
<dbReference type="FunFam" id="3.30.1370.10:FF:000001">
    <property type="entry name" value="Polyribonucleotide nucleotidyltransferase"/>
    <property type="match status" value="1"/>
</dbReference>
<dbReference type="FunFam" id="3.30.230.70:FF:000026">
    <property type="entry name" value="Polyribonucleotide nucleotidyltransferase"/>
    <property type="match status" value="1"/>
</dbReference>
<organism evidence="11 12">
    <name type="scientific">Arcobacter cloacae</name>
    <dbReference type="NCBI Taxonomy" id="1054034"/>
    <lineage>
        <taxon>Bacteria</taxon>
        <taxon>Pseudomonadati</taxon>
        <taxon>Campylobacterota</taxon>
        <taxon>Epsilonproteobacteria</taxon>
        <taxon>Campylobacterales</taxon>
        <taxon>Arcobacteraceae</taxon>
        <taxon>Arcobacter</taxon>
    </lineage>
</organism>
<keyword evidence="4 8" id="KW-0548">Nucleotidyltransferase</keyword>
<keyword evidence="3 8" id="KW-0808">Transferase</keyword>
<dbReference type="PROSITE" id="PS50126">
    <property type="entry name" value="S1"/>
    <property type="match status" value="1"/>
</dbReference>
<dbReference type="GO" id="GO:0004654">
    <property type="term" value="F:polyribonucleotide nucleotidyltransferase activity"/>
    <property type="evidence" value="ECO:0007669"/>
    <property type="project" value="UniProtKB-UniRule"/>
</dbReference>
<keyword evidence="5 8" id="KW-0479">Metal-binding</keyword>
<dbReference type="InterPro" id="IPR004088">
    <property type="entry name" value="KH_dom_type_1"/>
</dbReference>
<evidence type="ECO:0000256" key="2">
    <source>
        <dbReference type="ARBA" id="ARBA00022490"/>
    </source>
</evidence>
<dbReference type="GO" id="GO:0005829">
    <property type="term" value="C:cytosol"/>
    <property type="evidence" value="ECO:0007669"/>
    <property type="project" value="TreeGrafter"/>
</dbReference>
<dbReference type="SUPFAM" id="SSF54791">
    <property type="entry name" value="Eukaryotic type KH-domain (KH-domain type I)"/>
    <property type="match status" value="1"/>
</dbReference>
<comment type="caution">
    <text evidence="11">The sequence shown here is derived from an EMBL/GenBank/DDBJ whole genome shotgun (WGS) entry which is preliminary data.</text>
</comment>
<evidence type="ECO:0000259" key="10">
    <source>
        <dbReference type="PROSITE" id="PS50126"/>
    </source>
</evidence>
<evidence type="ECO:0000256" key="6">
    <source>
        <dbReference type="ARBA" id="ARBA00022842"/>
    </source>
</evidence>
<evidence type="ECO:0000256" key="7">
    <source>
        <dbReference type="ARBA" id="ARBA00022884"/>
    </source>
</evidence>